<evidence type="ECO:0000313" key="5">
    <source>
        <dbReference type="Proteomes" id="UP000256900"/>
    </source>
</evidence>
<organism evidence="4 5">
    <name type="scientific">Methylovirgula ligni</name>
    <dbReference type="NCBI Taxonomy" id="569860"/>
    <lineage>
        <taxon>Bacteria</taxon>
        <taxon>Pseudomonadati</taxon>
        <taxon>Pseudomonadota</taxon>
        <taxon>Alphaproteobacteria</taxon>
        <taxon>Hyphomicrobiales</taxon>
        <taxon>Beijerinckiaceae</taxon>
        <taxon>Methylovirgula</taxon>
    </lineage>
</organism>
<dbReference type="InterPro" id="IPR029052">
    <property type="entry name" value="Metallo-depent_PP-like"/>
</dbReference>
<feature type="domain" description="Calcineurin-like phosphoesterase" evidence="2">
    <location>
        <begin position="3"/>
        <end position="244"/>
    </location>
</feature>
<dbReference type="InterPro" id="IPR051158">
    <property type="entry name" value="Metallophosphoesterase_sf"/>
</dbReference>
<feature type="region of interest" description="Disordered" evidence="1">
    <location>
        <begin position="336"/>
        <end position="363"/>
    </location>
</feature>
<dbReference type="RefSeq" id="WP_115835314.1">
    <property type="nucleotide sequence ID" value="NZ_CP025086.1"/>
</dbReference>
<dbReference type="InterPro" id="IPR045533">
    <property type="entry name" value="GAAD"/>
</dbReference>
<dbReference type="Pfam" id="PF19976">
    <property type="entry name" value="GAAD"/>
    <property type="match status" value="1"/>
</dbReference>
<reference evidence="4 5" key="1">
    <citation type="submission" date="2018-08" db="EMBL/GenBank/DDBJ databases">
        <title>Genomic Encyclopedia of Type Strains, Phase IV (KMG-IV): sequencing the most valuable type-strain genomes for metagenomic binning, comparative biology and taxonomic classification.</title>
        <authorList>
            <person name="Goeker M."/>
        </authorList>
    </citation>
    <scope>NUCLEOTIDE SEQUENCE [LARGE SCALE GENOMIC DNA]</scope>
    <source>
        <strain evidence="4 5">BW863</strain>
    </source>
</reference>
<sequence length="441" mass="48742">MPTFVHISDIHFGQEKRAGEVYVNDDVRERLIEDAGKVLRALNKYPADGILVSGDVAYGGKTEEYREAGKWLDRMTVAVGCQKPSVHLVPGNHDVDRSEISYAVELLLQKIADDGEPTLDQCLANPNDRKILYARFAAYIPFAEAYNCALDGKGGLAGDKPVPLRDGKTLRFIGLNTALTCSKGKNEEGRLVVGAKQRVLPQQHGEEIIVLAHHPMAWLQDGRDALAYIRNRARVLITGHEHNPAVTAESTEDGRDLLILAAGATVPPSTETLRYIYNIIEFDLDPSGEKLLVTVHPRSWQDSKKNFTEDSSPLQGKGPTFILRCPNFGAPLADVSTCDSHGAQEPDLSDRSTHEEQASKAEAEQMSDEFALVLLRFFRDLSPGQRVRVLVRLGALPSDWSEDLSHGIERQVVDQLESADRLHELSQAIDWVISSDHDGRS</sequence>
<dbReference type="PANTHER" id="PTHR31302">
    <property type="entry name" value="TRANSMEMBRANE PROTEIN WITH METALLOPHOSPHOESTERASE DOMAIN-RELATED"/>
    <property type="match status" value="1"/>
</dbReference>
<comment type="caution">
    <text evidence="4">The sequence shown here is derived from an EMBL/GenBank/DDBJ whole genome shotgun (WGS) entry which is preliminary data.</text>
</comment>
<dbReference type="AlphaFoldDB" id="A0A3D9Z396"/>
<dbReference type="Pfam" id="PF00149">
    <property type="entry name" value="Metallophos"/>
    <property type="match status" value="1"/>
</dbReference>
<name>A0A3D9Z396_9HYPH</name>
<evidence type="ECO:0000313" key="4">
    <source>
        <dbReference type="EMBL" id="REF89561.1"/>
    </source>
</evidence>
<dbReference type="SUPFAM" id="SSF56300">
    <property type="entry name" value="Metallo-dependent phosphatases"/>
    <property type="match status" value="1"/>
</dbReference>
<dbReference type="Proteomes" id="UP000256900">
    <property type="component" value="Unassembled WGS sequence"/>
</dbReference>
<evidence type="ECO:0000259" key="2">
    <source>
        <dbReference type="Pfam" id="PF00149"/>
    </source>
</evidence>
<keyword evidence="5" id="KW-1185">Reference proteome</keyword>
<gene>
    <name evidence="4" type="ORF">DES32_0786</name>
</gene>
<dbReference type="InterPro" id="IPR004843">
    <property type="entry name" value="Calcineurin-like_PHP"/>
</dbReference>
<dbReference type="PANTHER" id="PTHR31302:SF0">
    <property type="entry name" value="TRANSMEMBRANE PROTEIN WITH METALLOPHOSPHOESTERASE DOMAIN"/>
    <property type="match status" value="1"/>
</dbReference>
<accession>A0A3D9Z396</accession>
<feature type="domain" description="GTPase-associated adaptor" evidence="3">
    <location>
        <begin position="370"/>
        <end position="431"/>
    </location>
</feature>
<dbReference type="GO" id="GO:0016787">
    <property type="term" value="F:hydrolase activity"/>
    <property type="evidence" value="ECO:0007669"/>
    <property type="project" value="InterPro"/>
</dbReference>
<feature type="compositionally biased region" description="Basic and acidic residues" evidence="1">
    <location>
        <begin position="342"/>
        <end position="363"/>
    </location>
</feature>
<evidence type="ECO:0000259" key="3">
    <source>
        <dbReference type="Pfam" id="PF19976"/>
    </source>
</evidence>
<dbReference type="EMBL" id="QUMO01000001">
    <property type="protein sequence ID" value="REF89561.1"/>
    <property type="molecule type" value="Genomic_DNA"/>
</dbReference>
<evidence type="ECO:0000256" key="1">
    <source>
        <dbReference type="SAM" id="MobiDB-lite"/>
    </source>
</evidence>
<proteinExistence type="predicted"/>
<protein>
    <submittedName>
        <fullName evidence="4">3',5'-cyclic AMP phosphodiesterase CpdA</fullName>
    </submittedName>
</protein>
<dbReference type="Gene3D" id="3.60.21.10">
    <property type="match status" value="1"/>
</dbReference>
<dbReference type="OrthoDB" id="651281at2"/>